<evidence type="ECO:0000256" key="7">
    <source>
        <dbReference type="ARBA" id="ARBA00023136"/>
    </source>
</evidence>
<evidence type="ECO:0000256" key="9">
    <source>
        <dbReference type="SAM" id="Phobius"/>
    </source>
</evidence>
<proteinExistence type="inferred from homology"/>
<comment type="subcellular location">
    <subcellularLocation>
        <location evidence="1 8">Cell membrane</location>
        <topology evidence="1 8">Multi-pass membrane protein</topology>
    </subcellularLocation>
</comment>
<dbReference type="PANTHER" id="PTHR34295:SF4">
    <property type="entry name" value="BIOTIN TRANSPORTER BIOY-RELATED"/>
    <property type="match status" value="1"/>
</dbReference>
<dbReference type="Proteomes" id="UP001597120">
    <property type="component" value="Unassembled WGS sequence"/>
</dbReference>
<dbReference type="PIRSF" id="PIRSF016661">
    <property type="entry name" value="BioY"/>
    <property type="match status" value="1"/>
</dbReference>
<evidence type="ECO:0000256" key="8">
    <source>
        <dbReference type="PIRNR" id="PIRNR016661"/>
    </source>
</evidence>
<dbReference type="EMBL" id="JBHTIU010000035">
    <property type="protein sequence ID" value="MFD0869732.1"/>
    <property type="molecule type" value="Genomic_DNA"/>
</dbReference>
<dbReference type="Gene3D" id="1.10.1760.20">
    <property type="match status" value="1"/>
</dbReference>
<dbReference type="RefSeq" id="WP_144939889.1">
    <property type="nucleotide sequence ID" value="NZ_JBHTIU010000035.1"/>
</dbReference>
<evidence type="ECO:0000256" key="5">
    <source>
        <dbReference type="ARBA" id="ARBA00022692"/>
    </source>
</evidence>
<accession>A0ABW3DB42</accession>
<organism evidence="10 11">
    <name type="scientific">Paenibacillus residui</name>
    <dbReference type="NCBI Taxonomy" id="629724"/>
    <lineage>
        <taxon>Bacteria</taxon>
        <taxon>Bacillati</taxon>
        <taxon>Bacillota</taxon>
        <taxon>Bacilli</taxon>
        <taxon>Bacillales</taxon>
        <taxon>Paenibacillaceae</taxon>
        <taxon>Paenibacillus</taxon>
    </lineage>
</organism>
<keyword evidence="11" id="KW-1185">Reference proteome</keyword>
<feature type="transmembrane region" description="Helical" evidence="9">
    <location>
        <begin position="45"/>
        <end position="72"/>
    </location>
</feature>
<keyword evidence="4 8" id="KW-1003">Cell membrane</keyword>
<evidence type="ECO:0000256" key="4">
    <source>
        <dbReference type="ARBA" id="ARBA00022475"/>
    </source>
</evidence>
<evidence type="ECO:0000313" key="10">
    <source>
        <dbReference type="EMBL" id="MFD0869732.1"/>
    </source>
</evidence>
<gene>
    <name evidence="10" type="ORF">ACFQ03_11265</name>
</gene>
<evidence type="ECO:0000256" key="6">
    <source>
        <dbReference type="ARBA" id="ARBA00022989"/>
    </source>
</evidence>
<keyword evidence="3 8" id="KW-0813">Transport</keyword>
<comment type="caution">
    <text evidence="10">The sequence shown here is derived from an EMBL/GenBank/DDBJ whole genome shotgun (WGS) entry which is preliminary data.</text>
</comment>
<keyword evidence="6 9" id="KW-1133">Transmembrane helix</keyword>
<dbReference type="Pfam" id="PF02632">
    <property type="entry name" value="BioY"/>
    <property type="match status" value="1"/>
</dbReference>
<feature type="transmembrane region" description="Helical" evidence="9">
    <location>
        <begin position="113"/>
        <end position="139"/>
    </location>
</feature>
<evidence type="ECO:0000256" key="1">
    <source>
        <dbReference type="ARBA" id="ARBA00004651"/>
    </source>
</evidence>
<keyword evidence="5 9" id="KW-0812">Transmembrane</keyword>
<name>A0ABW3DB42_9BACL</name>
<dbReference type="InterPro" id="IPR003784">
    <property type="entry name" value="BioY"/>
</dbReference>
<evidence type="ECO:0000256" key="2">
    <source>
        <dbReference type="ARBA" id="ARBA00010692"/>
    </source>
</evidence>
<sequence length="198" mass="20947">MKTSAVTVRGLTFSAMFAALLVVLSFVTIYTGFSPVPITLQNFAVMLAGAILGARYGLISIGTVVVLTTLGFPLLHGAGGPGLIFGPTGGFIWAYPISALLIGFFVNRIQGRGVAAFILIFVVMFAFGSLLLYVTGIPWLAYSSKISFGKALAIGCYPYLPGDAIKAFAAALIVLPVRKIFPASRLTEGNSHIIRREP</sequence>
<dbReference type="PANTHER" id="PTHR34295">
    <property type="entry name" value="BIOTIN TRANSPORTER BIOY"/>
    <property type="match status" value="1"/>
</dbReference>
<evidence type="ECO:0000256" key="3">
    <source>
        <dbReference type="ARBA" id="ARBA00022448"/>
    </source>
</evidence>
<keyword evidence="7 8" id="KW-0472">Membrane</keyword>
<feature type="transmembrane region" description="Helical" evidence="9">
    <location>
        <begin position="84"/>
        <end position="106"/>
    </location>
</feature>
<comment type="similarity">
    <text evidence="2 8">Belongs to the BioY family.</text>
</comment>
<evidence type="ECO:0000313" key="11">
    <source>
        <dbReference type="Proteomes" id="UP001597120"/>
    </source>
</evidence>
<reference evidence="11" key="1">
    <citation type="journal article" date="2019" name="Int. J. Syst. Evol. Microbiol.">
        <title>The Global Catalogue of Microorganisms (GCM) 10K type strain sequencing project: providing services to taxonomists for standard genome sequencing and annotation.</title>
        <authorList>
            <consortium name="The Broad Institute Genomics Platform"/>
            <consortium name="The Broad Institute Genome Sequencing Center for Infectious Disease"/>
            <person name="Wu L."/>
            <person name="Ma J."/>
        </authorList>
    </citation>
    <scope>NUCLEOTIDE SEQUENCE [LARGE SCALE GENOMIC DNA]</scope>
    <source>
        <strain evidence="11">CCUG 57263</strain>
    </source>
</reference>
<feature type="transmembrane region" description="Helical" evidence="9">
    <location>
        <begin position="159"/>
        <end position="177"/>
    </location>
</feature>
<protein>
    <recommendedName>
        <fullName evidence="8">Biotin transporter</fullName>
    </recommendedName>
</protein>
<feature type="transmembrane region" description="Helical" evidence="9">
    <location>
        <begin position="12"/>
        <end position="33"/>
    </location>
</feature>